<accession>A0A9J5YE32</accession>
<organism evidence="1 2">
    <name type="scientific">Solanum commersonii</name>
    <name type="common">Commerson's wild potato</name>
    <name type="synonym">Commerson's nightshade</name>
    <dbReference type="NCBI Taxonomy" id="4109"/>
    <lineage>
        <taxon>Eukaryota</taxon>
        <taxon>Viridiplantae</taxon>
        <taxon>Streptophyta</taxon>
        <taxon>Embryophyta</taxon>
        <taxon>Tracheophyta</taxon>
        <taxon>Spermatophyta</taxon>
        <taxon>Magnoliopsida</taxon>
        <taxon>eudicotyledons</taxon>
        <taxon>Gunneridae</taxon>
        <taxon>Pentapetalae</taxon>
        <taxon>asterids</taxon>
        <taxon>lamiids</taxon>
        <taxon>Solanales</taxon>
        <taxon>Solanaceae</taxon>
        <taxon>Solanoideae</taxon>
        <taxon>Solaneae</taxon>
        <taxon>Solanum</taxon>
    </lineage>
</organism>
<protein>
    <submittedName>
        <fullName evidence="1">Uncharacterized protein</fullName>
    </submittedName>
</protein>
<sequence>MSCDCKFSLDCVENGGNSKLKIEDAELRLNKETDGEAEPRFCHPKSAPVCRSPLMSNGESFSFWLHLTELVSTSFTGPSSARGSEQSMSVESSTRGSVLLLTFLLKAAIMQVPITKEQVQITSKAIAPRVDIFHFSSKFHIASMLYIKYQKN</sequence>
<reference evidence="1 2" key="1">
    <citation type="submission" date="2020-09" db="EMBL/GenBank/DDBJ databases">
        <title>De no assembly of potato wild relative species, Solanum commersonii.</title>
        <authorList>
            <person name="Cho K."/>
        </authorList>
    </citation>
    <scope>NUCLEOTIDE SEQUENCE [LARGE SCALE GENOMIC DNA]</scope>
    <source>
        <strain evidence="1">LZ3.2</strain>
        <tissue evidence="1">Leaf</tissue>
    </source>
</reference>
<name>A0A9J5YE32_SOLCO</name>
<comment type="caution">
    <text evidence="1">The sequence shown here is derived from an EMBL/GenBank/DDBJ whole genome shotgun (WGS) entry which is preliminary data.</text>
</comment>
<gene>
    <name evidence="1" type="ORF">H5410_038756</name>
</gene>
<proteinExistence type="predicted"/>
<evidence type="ECO:0000313" key="2">
    <source>
        <dbReference type="Proteomes" id="UP000824120"/>
    </source>
</evidence>
<evidence type="ECO:0000313" key="1">
    <source>
        <dbReference type="EMBL" id="KAG5597524.1"/>
    </source>
</evidence>
<keyword evidence="2" id="KW-1185">Reference proteome</keyword>
<dbReference type="EMBL" id="JACXVP010000007">
    <property type="protein sequence ID" value="KAG5597524.1"/>
    <property type="molecule type" value="Genomic_DNA"/>
</dbReference>
<dbReference type="AlphaFoldDB" id="A0A9J5YE32"/>
<dbReference type="Proteomes" id="UP000824120">
    <property type="component" value="Chromosome 7"/>
</dbReference>